<gene>
    <name evidence="2" type="ORF">L195_g042802</name>
</gene>
<comment type="caution">
    <text evidence="2">The sequence shown here is derived from an EMBL/GenBank/DDBJ whole genome shotgun (WGS) entry which is preliminary data.</text>
</comment>
<evidence type="ECO:0000313" key="3">
    <source>
        <dbReference type="Proteomes" id="UP000236291"/>
    </source>
</evidence>
<reference evidence="2 3" key="1">
    <citation type="journal article" date="2014" name="Am. J. Bot.">
        <title>Genome assembly and annotation for red clover (Trifolium pratense; Fabaceae).</title>
        <authorList>
            <person name="Istvanek J."/>
            <person name="Jaros M."/>
            <person name="Krenek A."/>
            <person name="Repkova J."/>
        </authorList>
    </citation>
    <scope>NUCLEOTIDE SEQUENCE [LARGE SCALE GENOMIC DNA]</scope>
    <source>
        <strain evidence="3">cv. Tatra</strain>
        <tissue evidence="2">Young leaves</tissue>
    </source>
</reference>
<proteinExistence type="predicted"/>
<feature type="region of interest" description="Disordered" evidence="1">
    <location>
        <begin position="1"/>
        <end position="35"/>
    </location>
</feature>
<evidence type="ECO:0000256" key="1">
    <source>
        <dbReference type="SAM" id="MobiDB-lite"/>
    </source>
</evidence>
<evidence type="ECO:0000313" key="2">
    <source>
        <dbReference type="EMBL" id="PNX86721.1"/>
    </source>
</evidence>
<dbReference type="Proteomes" id="UP000236291">
    <property type="component" value="Unassembled WGS sequence"/>
</dbReference>
<feature type="non-terminal residue" evidence="2">
    <location>
        <position position="35"/>
    </location>
</feature>
<feature type="compositionally biased region" description="Basic and acidic residues" evidence="1">
    <location>
        <begin position="1"/>
        <end position="28"/>
    </location>
</feature>
<dbReference type="AlphaFoldDB" id="A0A2K3M7E3"/>
<reference evidence="2 3" key="2">
    <citation type="journal article" date="2017" name="Front. Plant Sci.">
        <title>Gene Classification and Mining of Molecular Markers Useful in Red Clover (Trifolium pratense) Breeding.</title>
        <authorList>
            <person name="Istvanek J."/>
            <person name="Dluhosova J."/>
            <person name="Dluhos P."/>
            <person name="Patkova L."/>
            <person name="Nedelnik J."/>
            <person name="Repkova J."/>
        </authorList>
    </citation>
    <scope>NUCLEOTIDE SEQUENCE [LARGE SCALE GENOMIC DNA]</scope>
    <source>
        <strain evidence="3">cv. Tatra</strain>
        <tissue evidence="2">Young leaves</tissue>
    </source>
</reference>
<accession>A0A2K3M7E3</accession>
<name>A0A2K3M7E3_TRIPR</name>
<dbReference type="EMBL" id="ASHM01051962">
    <property type="protein sequence ID" value="PNX86721.1"/>
    <property type="molecule type" value="Genomic_DNA"/>
</dbReference>
<protein>
    <submittedName>
        <fullName evidence="2">Uncharacterized protein</fullName>
    </submittedName>
</protein>
<organism evidence="2 3">
    <name type="scientific">Trifolium pratense</name>
    <name type="common">Red clover</name>
    <dbReference type="NCBI Taxonomy" id="57577"/>
    <lineage>
        <taxon>Eukaryota</taxon>
        <taxon>Viridiplantae</taxon>
        <taxon>Streptophyta</taxon>
        <taxon>Embryophyta</taxon>
        <taxon>Tracheophyta</taxon>
        <taxon>Spermatophyta</taxon>
        <taxon>Magnoliopsida</taxon>
        <taxon>eudicotyledons</taxon>
        <taxon>Gunneridae</taxon>
        <taxon>Pentapetalae</taxon>
        <taxon>rosids</taxon>
        <taxon>fabids</taxon>
        <taxon>Fabales</taxon>
        <taxon>Fabaceae</taxon>
        <taxon>Papilionoideae</taxon>
        <taxon>50 kb inversion clade</taxon>
        <taxon>NPAAA clade</taxon>
        <taxon>Hologalegina</taxon>
        <taxon>IRL clade</taxon>
        <taxon>Trifolieae</taxon>
        <taxon>Trifolium</taxon>
    </lineage>
</organism>
<sequence length="35" mass="3850">MSHEQPRREEGINERDGGETDVSGRHVISESIGGQ</sequence>